<feature type="non-terminal residue" evidence="1">
    <location>
        <position position="162"/>
    </location>
</feature>
<keyword evidence="2" id="KW-1185">Reference proteome</keyword>
<feature type="non-terminal residue" evidence="1">
    <location>
        <position position="1"/>
    </location>
</feature>
<evidence type="ECO:0000313" key="1">
    <source>
        <dbReference type="EMBL" id="KAF7626909.1"/>
    </source>
</evidence>
<organism evidence="1 2">
    <name type="scientific">Meloidogyne graminicola</name>
    <dbReference type="NCBI Taxonomy" id="189291"/>
    <lineage>
        <taxon>Eukaryota</taxon>
        <taxon>Metazoa</taxon>
        <taxon>Ecdysozoa</taxon>
        <taxon>Nematoda</taxon>
        <taxon>Chromadorea</taxon>
        <taxon>Rhabditida</taxon>
        <taxon>Tylenchina</taxon>
        <taxon>Tylenchomorpha</taxon>
        <taxon>Tylenchoidea</taxon>
        <taxon>Meloidogynidae</taxon>
        <taxon>Meloidogyninae</taxon>
        <taxon>Meloidogyne</taxon>
    </lineage>
</organism>
<sequence>PTESSSQASNPTPILPDENEERKNVLINLFVLNGTRLALLQNRFYVLNTPHLPIVCTLFTNIFHQIFDARMGPLVLELGQVFQGIEWPENQVLTGRNILIEDYRNKYEILIIVLNRCLNVIEQTQLVDFNIHLFYNFIGFGTAIKNSLNQINLYINNNSTRH</sequence>
<reference evidence="1" key="1">
    <citation type="journal article" date="2020" name="Ecol. Evol.">
        <title>Genome structure and content of the rice root-knot nematode (Meloidogyne graminicola).</title>
        <authorList>
            <person name="Phan N.T."/>
            <person name="Danchin E.G.J."/>
            <person name="Klopp C."/>
            <person name="Perfus-Barbeoch L."/>
            <person name="Kozlowski D.K."/>
            <person name="Koutsovoulos G.D."/>
            <person name="Lopez-Roques C."/>
            <person name="Bouchez O."/>
            <person name="Zahm M."/>
            <person name="Besnard G."/>
            <person name="Bellafiore S."/>
        </authorList>
    </citation>
    <scope>NUCLEOTIDE SEQUENCE</scope>
    <source>
        <strain evidence="1">VN-18</strain>
    </source>
</reference>
<comment type="caution">
    <text evidence="1">The sequence shown here is derived from an EMBL/GenBank/DDBJ whole genome shotgun (WGS) entry which is preliminary data.</text>
</comment>
<accession>A0A8S9ZD94</accession>
<evidence type="ECO:0000313" key="2">
    <source>
        <dbReference type="Proteomes" id="UP000605970"/>
    </source>
</evidence>
<dbReference type="Proteomes" id="UP000605970">
    <property type="component" value="Unassembled WGS sequence"/>
</dbReference>
<proteinExistence type="predicted"/>
<dbReference type="AlphaFoldDB" id="A0A8S9ZD94"/>
<dbReference type="EMBL" id="JABEBT010000174">
    <property type="protein sequence ID" value="KAF7626909.1"/>
    <property type="molecule type" value="Genomic_DNA"/>
</dbReference>
<gene>
    <name evidence="1" type="ORF">Mgra_00009683</name>
</gene>
<name>A0A8S9ZD94_9BILA</name>
<protein>
    <submittedName>
        <fullName evidence="1">Uncharacterized protein</fullName>
    </submittedName>
</protein>